<dbReference type="Proteomes" id="UP001149813">
    <property type="component" value="Unassembled WGS sequence"/>
</dbReference>
<dbReference type="Pfam" id="PF22916">
    <property type="entry name" value="UTP25_NTPase-like"/>
    <property type="match status" value="1"/>
</dbReference>
<feature type="region of interest" description="Disordered" evidence="7">
    <location>
        <begin position="44"/>
        <end position="214"/>
    </location>
</feature>
<keyword evidence="6" id="KW-0687">Ribonucleoprotein</keyword>
<keyword evidence="5 6" id="KW-0539">Nucleus</keyword>
<dbReference type="InterPro" id="IPR027417">
    <property type="entry name" value="P-loop_NTPase"/>
</dbReference>
<evidence type="ECO:0000256" key="3">
    <source>
        <dbReference type="ARBA" id="ARBA00009223"/>
    </source>
</evidence>
<evidence type="ECO:0000256" key="4">
    <source>
        <dbReference type="ARBA" id="ARBA00015422"/>
    </source>
</evidence>
<proteinExistence type="inferred from homology"/>
<evidence type="ECO:0000256" key="1">
    <source>
        <dbReference type="ARBA" id="ARBA00002883"/>
    </source>
</evidence>
<evidence type="ECO:0000313" key="10">
    <source>
        <dbReference type="EMBL" id="KAJ1724879.1"/>
    </source>
</evidence>
<comment type="subunit">
    <text evidence="6">Component of the ribosomal small subunit (SSU) processome composed of at least 40 protein subunits and snoRNA U3.</text>
</comment>
<dbReference type="InterPro" id="IPR053939">
    <property type="entry name" value="UTP25_C"/>
</dbReference>
<evidence type="ECO:0000313" key="11">
    <source>
        <dbReference type="Proteomes" id="UP001149813"/>
    </source>
</evidence>
<feature type="region of interest" description="Disordered" evidence="7">
    <location>
        <begin position="344"/>
        <end position="365"/>
    </location>
</feature>
<evidence type="ECO:0000256" key="7">
    <source>
        <dbReference type="SAM" id="MobiDB-lite"/>
    </source>
</evidence>
<evidence type="ECO:0000259" key="8">
    <source>
        <dbReference type="Pfam" id="PF06862"/>
    </source>
</evidence>
<feature type="compositionally biased region" description="Acidic residues" evidence="7">
    <location>
        <begin position="128"/>
        <end position="157"/>
    </location>
</feature>
<dbReference type="SUPFAM" id="SSF52540">
    <property type="entry name" value="P-loop containing nucleoside triphosphate hydrolases"/>
    <property type="match status" value="1"/>
</dbReference>
<evidence type="ECO:0000256" key="2">
    <source>
        <dbReference type="ARBA" id="ARBA00004604"/>
    </source>
</evidence>
<evidence type="ECO:0000259" key="9">
    <source>
        <dbReference type="Pfam" id="PF22916"/>
    </source>
</evidence>
<feature type="domain" description="UTP25 NTP hydrolase-like" evidence="9">
    <location>
        <begin position="311"/>
        <end position="576"/>
    </location>
</feature>
<accession>A0A9W7Y6K5</accession>
<dbReference type="EMBL" id="JANBOJ010000018">
    <property type="protein sequence ID" value="KAJ1724879.1"/>
    <property type="molecule type" value="Genomic_DNA"/>
</dbReference>
<feature type="compositionally biased region" description="Acidic residues" evidence="7">
    <location>
        <begin position="187"/>
        <end position="202"/>
    </location>
</feature>
<evidence type="ECO:0000256" key="6">
    <source>
        <dbReference type="RuleBase" id="RU365070"/>
    </source>
</evidence>
<protein>
    <recommendedName>
        <fullName evidence="4 6">U3 small nucleolar RNA-associated protein 25</fullName>
        <shortName evidence="6">U3 snoRNA-associated protein 25</shortName>
    </recommendedName>
</protein>
<dbReference type="InterPro" id="IPR053940">
    <property type="entry name" value="UTP25_NTPase-like"/>
</dbReference>
<sequence>MPPARKSNKLTRKELQQLKDYGQLDPLGAMGAENDLDELISKAISKNSHSRFSGVIPTDSDSRHRGGRGRGRGHGRDRYRDRSTRSERGLMLSKSQKSVRPDAYTKLLKSLSSSTNAPVKPSAAIVSDNEDEDDDEEAGSEDDGGELMEQSDDENGEVTDNGGMSEGSDDDDDDTDDPGAGQRYEVDEVDPDTDGSDIDEDAHTDSGPAGGSDDVAEVYEANDFMAAHFSDDTSALMNQKVAAASQKEYKQVPVNDPALGLGILSDIGDDGLKEANPRPLKQRLVKPFNKLNSRDGFTDFQRGLFNWMDQYRDVVYANRSFERDDDITTVYTLHAMNHVMKARERERKNNAKLSKAHASGTDAGELRDRGFTRPRVLILTPFRNTAYKIVKKILKLASSDDVANTARIDKEYGPGEDDDSENKAYKRKPADFKQTFAGNIDDSFRIGMKFHFNSVKPYADFYRADIIVASPIGLRMTTGSERGDRKDFDFLSSIEMVIVDQCDVLLMQNWDHVLQIFDCMNRTPKKDHGCDFSRVHNWLLEGMAEYRRQTIMISEYMTPEIQAVFNNNCRSIEGKVRFKPAMQGAVTDVVAQVPQVFKRLNIKRLATAADDRFVHFTENMLPELEKSAANDKHTLIFVSSYFDFVRIRNHCRDRGFSFAAISEYSTRTEAMHARMDFYKGDLQFIIYSERAHFYHRYPIKGIHHMIFYSLPDHPVYYSELVSLMLTSNDETASSAQLTCTAVYTKYDQLKLERIVGTRLAPQLLTGERSQFTFA</sequence>
<gene>
    <name evidence="10" type="primary">UTP25</name>
    <name evidence="10" type="ORF">LPJ53_000877</name>
</gene>
<dbReference type="Pfam" id="PF06862">
    <property type="entry name" value="Utp25_C"/>
    <property type="match status" value="1"/>
</dbReference>
<keyword evidence="11" id="KW-1185">Reference proteome</keyword>
<organism evidence="10 11">
    <name type="scientific">Coemansia erecta</name>
    <dbReference type="NCBI Taxonomy" id="147472"/>
    <lineage>
        <taxon>Eukaryota</taxon>
        <taxon>Fungi</taxon>
        <taxon>Fungi incertae sedis</taxon>
        <taxon>Zoopagomycota</taxon>
        <taxon>Kickxellomycotina</taxon>
        <taxon>Kickxellomycetes</taxon>
        <taxon>Kickxellales</taxon>
        <taxon>Kickxellaceae</taxon>
        <taxon>Coemansia</taxon>
    </lineage>
</organism>
<dbReference type="GO" id="GO:0034511">
    <property type="term" value="F:U3 snoRNA binding"/>
    <property type="evidence" value="ECO:0007669"/>
    <property type="project" value="InterPro"/>
</dbReference>
<evidence type="ECO:0000256" key="5">
    <source>
        <dbReference type="ARBA" id="ARBA00023242"/>
    </source>
</evidence>
<feature type="compositionally biased region" description="Acidic residues" evidence="7">
    <location>
        <begin position="167"/>
        <end position="177"/>
    </location>
</feature>
<reference evidence="10" key="1">
    <citation type="submission" date="2022-07" db="EMBL/GenBank/DDBJ databases">
        <title>Phylogenomic reconstructions and comparative analyses of Kickxellomycotina fungi.</title>
        <authorList>
            <person name="Reynolds N.K."/>
            <person name="Stajich J.E."/>
            <person name="Barry K."/>
            <person name="Grigoriev I.V."/>
            <person name="Crous P."/>
            <person name="Smith M.E."/>
        </authorList>
    </citation>
    <scope>NUCLEOTIDE SEQUENCE</scope>
    <source>
        <strain evidence="10">NBRC 32514</strain>
    </source>
</reference>
<dbReference type="GO" id="GO:0032040">
    <property type="term" value="C:small-subunit processome"/>
    <property type="evidence" value="ECO:0007669"/>
    <property type="project" value="TreeGrafter"/>
</dbReference>
<comment type="caution">
    <text evidence="10">The sequence shown here is derived from an EMBL/GenBank/DDBJ whole genome shotgun (WGS) entry which is preliminary data.</text>
</comment>
<dbReference type="Gene3D" id="3.40.50.300">
    <property type="entry name" value="P-loop containing nucleotide triphosphate hydrolases"/>
    <property type="match status" value="1"/>
</dbReference>
<feature type="compositionally biased region" description="Basic and acidic residues" evidence="7">
    <location>
        <begin position="74"/>
        <end position="88"/>
    </location>
</feature>
<dbReference type="GO" id="GO:0019843">
    <property type="term" value="F:rRNA binding"/>
    <property type="evidence" value="ECO:0007669"/>
    <property type="project" value="TreeGrafter"/>
</dbReference>
<keyword evidence="6" id="KW-0690">Ribosome biogenesis</keyword>
<comment type="function">
    <text evidence="1 6">DEAD-box RNA helicase-like protein required for pre-18S rRNA processing, specifically at sites A0, A1, and A2.</text>
</comment>
<dbReference type="InterPro" id="IPR010678">
    <property type="entry name" value="UTP25"/>
</dbReference>
<feature type="domain" description="UTP25 C-terminal" evidence="8">
    <location>
        <begin position="587"/>
        <end position="773"/>
    </location>
</feature>
<keyword evidence="6" id="KW-0698">rRNA processing</keyword>
<comment type="similarity">
    <text evidence="3 6">Belongs to the UTP25 family.</text>
</comment>
<dbReference type="OrthoDB" id="10264378at2759"/>
<dbReference type="AlphaFoldDB" id="A0A9W7Y6K5"/>
<dbReference type="PANTHER" id="PTHR12933">
    <property type="entry name" value="ORF PROTEIN-RELATED"/>
    <property type="match status" value="1"/>
</dbReference>
<dbReference type="PANTHER" id="PTHR12933:SF0">
    <property type="entry name" value="U3 SMALL NUCLEOLAR RNA-ASSOCIATED PROTEIN 25 HOMOLOG"/>
    <property type="match status" value="1"/>
</dbReference>
<comment type="subcellular location">
    <subcellularLocation>
        <location evidence="2 6">Nucleus</location>
        <location evidence="2 6">Nucleolus</location>
    </subcellularLocation>
</comment>
<name>A0A9W7Y6K5_9FUNG</name>
<dbReference type="GO" id="GO:0000462">
    <property type="term" value="P:maturation of SSU-rRNA from tricistronic rRNA transcript (SSU-rRNA, 5.8S rRNA, LSU-rRNA)"/>
    <property type="evidence" value="ECO:0007669"/>
    <property type="project" value="TreeGrafter"/>
</dbReference>